<dbReference type="PANTHER" id="PTHR23419:SF8">
    <property type="entry name" value="FI09726P"/>
    <property type="match status" value="1"/>
</dbReference>
<evidence type="ECO:0000313" key="2">
    <source>
        <dbReference type="EMBL" id="MBF6024160.1"/>
    </source>
</evidence>
<comment type="similarity">
    <text evidence="1">Belongs to the CutA family.</text>
</comment>
<name>A0ABS0B5L7_9GAMM</name>
<dbReference type="RefSeq" id="WP_194930747.1">
    <property type="nucleotide sequence ID" value="NZ_JADLZT010000004.1"/>
</dbReference>
<accession>A0ABS0B5L7</accession>
<dbReference type="Gene3D" id="3.30.70.120">
    <property type="match status" value="1"/>
</dbReference>
<sequence length="113" mass="12336">MPTPTDSAVRLLLSTCPDVPTADTIARTLVEERLAACVSRLPGLHSTYRWQGSVEQAGEVLLLIKTTAGRQDALIARLQALHPYELPEAIAVEVRGGLAPYLDWVAEQTRDDD</sequence>
<gene>
    <name evidence="2" type="ORF">IU514_08960</name>
</gene>
<organism evidence="2 3">
    <name type="scientific">Lysobacter niastensis</name>
    <dbReference type="NCBI Taxonomy" id="380629"/>
    <lineage>
        <taxon>Bacteria</taxon>
        <taxon>Pseudomonadati</taxon>
        <taxon>Pseudomonadota</taxon>
        <taxon>Gammaproteobacteria</taxon>
        <taxon>Lysobacterales</taxon>
        <taxon>Lysobacteraceae</taxon>
        <taxon>Lysobacter</taxon>
    </lineage>
</organism>
<dbReference type="InterPro" id="IPR004323">
    <property type="entry name" value="Ion_tolerance_CutA"/>
</dbReference>
<proteinExistence type="inferred from homology"/>
<dbReference type="InterPro" id="IPR011322">
    <property type="entry name" value="N-reg_PII-like_a/b"/>
</dbReference>
<comment type="caution">
    <text evidence="2">The sequence shown here is derived from an EMBL/GenBank/DDBJ whole genome shotgun (WGS) entry which is preliminary data.</text>
</comment>
<dbReference type="Proteomes" id="UP001429984">
    <property type="component" value="Unassembled WGS sequence"/>
</dbReference>
<reference evidence="2 3" key="1">
    <citation type="submission" date="2020-11" db="EMBL/GenBank/DDBJ databases">
        <title>Draft Genome Sequence and Secondary Metabolite Biosynthetic Potential of the Lysobacter niastensis Type strain DSM 18481.</title>
        <authorList>
            <person name="Turrini P."/>
            <person name="Artuso I."/>
            <person name="Tescari M."/>
            <person name="Lugli G.A."/>
            <person name="Frangipani E."/>
            <person name="Ventura M."/>
            <person name="Visca P."/>
        </authorList>
    </citation>
    <scope>NUCLEOTIDE SEQUENCE [LARGE SCALE GENOMIC DNA]</scope>
    <source>
        <strain evidence="2 3">DSM 18481</strain>
    </source>
</reference>
<dbReference type="Pfam" id="PF03091">
    <property type="entry name" value="CutA1"/>
    <property type="match status" value="1"/>
</dbReference>
<dbReference type="PANTHER" id="PTHR23419">
    <property type="entry name" value="DIVALENT CATION TOLERANCE CUTA-RELATED"/>
    <property type="match status" value="1"/>
</dbReference>
<dbReference type="SUPFAM" id="SSF54913">
    <property type="entry name" value="GlnB-like"/>
    <property type="match status" value="1"/>
</dbReference>
<protein>
    <submittedName>
        <fullName evidence="2">Divalent-cation tolerance protein CutA</fullName>
    </submittedName>
</protein>
<dbReference type="EMBL" id="JADLZT010000004">
    <property type="protein sequence ID" value="MBF6024160.1"/>
    <property type="molecule type" value="Genomic_DNA"/>
</dbReference>
<evidence type="ECO:0000256" key="1">
    <source>
        <dbReference type="ARBA" id="ARBA00010169"/>
    </source>
</evidence>
<evidence type="ECO:0000313" key="3">
    <source>
        <dbReference type="Proteomes" id="UP001429984"/>
    </source>
</evidence>
<keyword evidence="3" id="KW-1185">Reference proteome</keyword>
<dbReference type="InterPro" id="IPR015867">
    <property type="entry name" value="N-reg_PII/ATP_PRibTrfase_C"/>
</dbReference>